<reference evidence="4 5" key="1">
    <citation type="submission" date="2016-03" db="EMBL/GenBank/DDBJ databases">
        <title>Trachymyrmex septentrionalis WGS genome.</title>
        <authorList>
            <person name="Nygaard S."/>
            <person name="Hu H."/>
            <person name="Boomsma J."/>
            <person name="Zhang G."/>
        </authorList>
    </citation>
    <scope>NUCLEOTIDE SEQUENCE [LARGE SCALE GENOMIC DNA]</scope>
    <source>
        <strain evidence="4">Tsep2-gDNA-1</strain>
        <tissue evidence="4">Whole body</tissue>
    </source>
</reference>
<feature type="compositionally biased region" description="Basic residues" evidence="2">
    <location>
        <begin position="359"/>
        <end position="368"/>
    </location>
</feature>
<proteinExistence type="predicted"/>
<accession>A0A195FSX7</accession>
<dbReference type="STRING" id="34720.A0A195FSX7"/>
<evidence type="ECO:0000313" key="5">
    <source>
        <dbReference type="Proteomes" id="UP000078541"/>
    </source>
</evidence>
<dbReference type="GO" id="GO:0016301">
    <property type="term" value="F:kinase activity"/>
    <property type="evidence" value="ECO:0007669"/>
    <property type="project" value="UniProtKB-KW"/>
</dbReference>
<dbReference type="PROSITE" id="PS51376">
    <property type="entry name" value="DBB"/>
    <property type="match status" value="1"/>
</dbReference>
<keyword evidence="5" id="KW-1185">Reference proteome</keyword>
<dbReference type="InterPro" id="IPR035897">
    <property type="entry name" value="Toll_tir_struct_dom_sf"/>
</dbReference>
<feature type="coiled-coil region" evidence="1">
    <location>
        <begin position="1008"/>
        <end position="1042"/>
    </location>
</feature>
<evidence type="ECO:0000259" key="3">
    <source>
        <dbReference type="PROSITE" id="PS51376"/>
    </source>
</evidence>
<feature type="region of interest" description="Disordered" evidence="2">
    <location>
        <begin position="919"/>
        <end position="948"/>
    </location>
</feature>
<dbReference type="PANTHER" id="PTHR16267:SF11">
    <property type="entry name" value="STUMPS, ISOFORM E"/>
    <property type="match status" value="1"/>
</dbReference>
<feature type="compositionally biased region" description="Basic and acidic residues" evidence="2">
    <location>
        <begin position="1121"/>
        <end position="1138"/>
    </location>
</feature>
<feature type="region of interest" description="Disordered" evidence="2">
    <location>
        <begin position="341"/>
        <end position="379"/>
    </location>
</feature>
<dbReference type="EMBL" id="KQ981305">
    <property type="protein sequence ID" value="KYN43009.1"/>
    <property type="molecule type" value="Genomic_DNA"/>
</dbReference>
<dbReference type="PANTHER" id="PTHR16267">
    <property type="entry name" value="BANK1/PIK3AP1 FAMILY MEMBER"/>
    <property type="match status" value="1"/>
</dbReference>
<dbReference type="InterPro" id="IPR052446">
    <property type="entry name" value="B-cell_PI3K-Signaling_Adptrs"/>
</dbReference>
<dbReference type="SMART" id="SM01282">
    <property type="entry name" value="DBB"/>
    <property type="match status" value="1"/>
</dbReference>
<evidence type="ECO:0000313" key="4">
    <source>
        <dbReference type="EMBL" id="KYN43009.1"/>
    </source>
</evidence>
<dbReference type="GO" id="GO:0005829">
    <property type="term" value="C:cytosol"/>
    <property type="evidence" value="ECO:0007669"/>
    <property type="project" value="TreeGrafter"/>
</dbReference>
<feature type="compositionally biased region" description="Low complexity" evidence="2">
    <location>
        <begin position="1089"/>
        <end position="1112"/>
    </location>
</feature>
<dbReference type="Proteomes" id="UP000078541">
    <property type="component" value="Unassembled WGS sequence"/>
</dbReference>
<feature type="domain" description="DBB" evidence="3">
    <location>
        <begin position="545"/>
        <end position="682"/>
    </location>
</feature>
<sequence>MSSQCCQEQKRSDSRVSCQLSQTRVNAEKFFEMFEKFEGTVEVAIFCNIYIIELMSNRYRYDNLTSIRRLIDDHFLLDNPSYFSLSGGASSSKATTSASPTSPRSFSALFRRRTCKMGAATSSQSGVLISEFTSNVRHESRGNATGTSTPSTPTEERVPMLSQNGAINPGCGKRRSFRNLFRSVSANAEHERTQKFLKGDPRPSDVAPPSPYLPHRSHSHSEKDRRHPGRTRRVLKSASELLSNDMIYCGVASNSKDQNDGDDDNSNDNDDTAEVFFGVNDARYYNVSSTLSTTANRRRHSIGTFLGKETGTSGNIMTPERQTGGSRNLLEADTAAAPVSLDDIDGTHCNKDKQPSCNRTKRRRHKSTNKGSHSATVLSKDGHAEDDVVFVSSKESEASNLWVNYLTACFEQISRQQGRPPFKVRHIAIEEPIVPKTEQKIRSSRLQIVIVCPVLLERVRTNPEHSVHLTNHLVPEKVLAMMLGVHDSHINNTYKSSLVSCDEWRKFFVKDQDETFVGELLGAAVAILGTMPPPALRSDKTAFSVHPKKVKLGQNKIIVLLNDPLSPKDNVSVIVDRCGDAIDISNVKRRNPYALQFSIPERCLEVSMLVGVRIIKNGCSLGVRQVKCESRLRELDQILRAHDNPLEFMCQTFGFSSTDREKFDNWMVHAFQKNMPPHFNLLSTPNGIVPTHKSCTSPEENPTLLHFAARFGLEKLAWQLLECPGGDLACDLKNVSELTPADLAEQAGHARLAHQLQGYMQMNEFTNMYSYLKVISQTNRSAETNSTDVSSTVTHEINNEKEDYCRPRPLSEAYSVPPIARPVTILLPNLQTASTSSTITNPLAANYSVVPTPTLVINNQLPSTPTSTTSVTSNGLNTPFQDYMKMHAADGSFTTNSLHHNVICKYLNIIFKCSKTITTNTTNHPPSRTDTPTRQECPQENSLGTREDNCGQKICQNLSYGRTSSNSSTKSREPSGPQDELLEIINDFKNNVFTISEVERLVENWQKRNDVQQSFKDKQRQLMAMREEYDKIQKQMKEEMKTPTPFDKIRKFFSKGKKETKESAGIATDSSTNKSESINGGLADRRPVSSLSLRSVSSSSSSGRMSTVSGCSGASLGDSGTHSDSEDRRLQNVRDEKTGMTSYEIPPAPKPFTGRYSPGYSPSPSLSIACDLDLRQTQSPSRVNDNEYYIAFPPSGLPVHAFKTDGSSREPGTPNSLCEHPMNNNHDFVQNVTVSSDKHQEEIEATKLASNNSYTNIDPAALIFTPIAPTGMCIPDYTSNESTSNDSVHVDREAVEEHINDTVEACSNITKVKPPFAQCTVDEVDSALRGQETTETIRDEEHVPTDSANISKNMNEITETKMPEYMNLAVNMSHDAAKVLGAIPKKLPAPPVPLRGTTFHTV</sequence>
<feature type="compositionally biased region" description="Polar residues" evidence="2">
    <location>
        <begin position="310"/>
        <end position="326"/>
    </location>
</feature>
<feature type="compositionally biased region" description="Basic and acidic residues" evidence="2">
    <location>
        <begin position="188"/>
        <end position="203"/>
    </location>
</feature>
<protein>
    <submittedName>
        <fullName evidence="4">Phosphoinositide 3-kinase adapter protein 1</fullName>
    </submittedName>
</protein>
<keyword evidence="1" id="KW-0175">Coiled coil</keyword>
<keyword evidence="4" id="KW-0418">Kinase</keyword>
<keyword evidence="4" id="KW-0808">Transferase</keyword>
<dbReference type="GO" id="GO:0005068">
    <property type="term" value="F:transmembrane receptor protein tyrosine kinase adaptor activity"/>
    <property type="evidence" value="ECO:0007669"/>
    <property type="project" value="TreeGrafter"/>
</dbReference>
<organism evidence="4 5">
    <name type="scientific">Trachymyrmex septentrionalis</name>
    <dbReference type="NCBI Taxonomy" id="34720"/>
    <lineage>
        <taxon>Eukaryota</taxon>
        <taxon>Metazoa</taxon>
        <taxon>Ecdysozoa</taxon>
        <taxon>Arthropoda</taxon>
        <taxon>Hexapoda</taxon>
        <taxon>Insecta</taxon>
        <taxon>Pterygota</taxon>
        <taxon>Neoptera</taxon>
        <taxon>Endopterygota</taxon>
        <taxon>Hymenoptera</taxon>
        <taxon>Apocrita</taxon>
        <taxon>Aculeata</taxon>
        <taxon>Formicoidea</taxon>
        <taxon>Formicidae</taxon>
        <taxon>Myrmicinae</taxon>
        <taxon>Trachymyrmex</taxon>
    </lineage>
</organism>
<feature type="region of interest" description="Disordered" evidence="2">
    <location>
        <begin position="188"/>
        <end position="233"/>
    </location>
</feature>
<dbReference type="GO" id="GO:0005104">
    <property type="term" value="F:fibroblast growth factor receptor binding"/>
    <property type="evidence" value="ECO:0007669"/>
    <property type="project" value="TreeGrafter"/>
</dbReference>
<evidence type="ECO:0000256" key="2">
    <source>
        <dbReference type="SAM" id="MobiDB-lite"/>
    </source>
</evidence>
<name>A0A195FSX7_9HYME</name>
<feature type="compositionally biased region" description="Polar residues" evidence="2">
    <location>
        <begin position="919"/>
        <end position="944"/>
    </location>
</feature>
<feature type="region of interest" description="Disordered" evidence="2">
    <location>
        <begin position="1054"/>
        <end position="1151"/>
    </location>
</feature>
<dbReference type="Pfam" id="PF14545">
    <property type="entry name" value="DBB"/>
    <property type="match status" value="1"/>
</dbReference>
<feature type="compositionally biased region" description="Basic and acidic residues" evidence="2">
    <location>
        <begin position="345"/>
        <end position="354"/>
    </location>
</feature>
<evidence type="ECO:0000256" key="1">
    <source>
        <dbReference type="SAM" id="Coils"/>
    </source>
</evidence>
<feature type="compositionally biased region" description="Polar residues" evidence="2">
    <location>
        <begin position="1068"/>
        <end position="1078"/>
    </location>
</feature>
<feature type="region of interest" description="Disordered" evidence="2">
    <location>
        <begin position="133"/>
        <end position="173"/>
    </location>
</feature>
<gene>
    <name evidence="4" type="ORF">ALC56_02814</name>
</gene>
<feature type="region of interest" description="Disordered" evidence="2">
    <location>
        <begin position="252"/>
        <end position="272"/>
    </location>
</feature>
<dbReference type="Gene3D" id="3.40.50.10140">
    <property type="entry name" value="Toll/interleukin-1 receptor homology (TIR) domain"/>
    <property type="match status" value="1"/>
</dbReference>
<dbReference type="InterPro" id="IPR017893">
    <property type="entry name" value="DBB_domain"/>
</dbReference>
<feature type="region of interest" description="Disordered" evidence="2">
    <location>
        <begin position="304"/>
        <end position="326"/>
    </location>
</feature>
<feature type="compositionally biased region" description="Acidic residues" evidence="2">
    <location>
        <begin position="260"/>
        <end position="272"/>
    </location>
</feature>